<dbReference type="GeneID" id="80894760"/>
<evidence type="ECO:0000313" key="3">
    <source>
        <dbReference type="Proteomes" id="UP001144673"/>
    </source>
</evidence>
<accession>A0A9W8QJF9</accession>
<name>A0A9W8QJF9_AKAMU</name>
<comment type="caution">
    <text evidence="2">The sequence shown here is derived from an EMBL/GenBank/DDBJ whole genome shotgun (WGS) entry which is preliminary data.</text>
</comment>
<dbReference type="Proteomes" id="UP001144673">
    <property type="component" value="Unassembled WGS sequence"/>
</dbReference>
<feature type="compositionally biased region" description="Basic residues" evidence="1">
    <location>
        <begin position="1"/>
        <end position="17"/>
    </location>
</feature>
<dbReference type="RefSeq" id="XP_056057953.1">
    <property type="nucleotide sequence ID" value="XM_056199511.1"/>
</dbReference>
<sequence>MSSSRSSKRSKGRKGKKRGDYTAQGGIVGQGTIEDPMIHWYYNPPREERREAFHAIIRAAAVETGLTVWCIRSLIHESTTGGGEKTDDDPHITVFADERPGKPQDERFDYEGHVYTAVDDEGLPKRLLHPREFTEGFNEISAPILL</sequence>
<gene>
    <name evidence="2" type="ORF">LMH87_007601</name>
</gene>
<feature type="region of interest" description="Disordered" evidence="1">
    <location>
        <begin position="1"/>
        <end position="28"/>
    </location>
</feature>
<dbReference type="KEGG" id="amus:LMH87_007601"/>
<keyword evidence="3" id="KW-1185">Reference proteome</keyword>
<organism evidence="2 3">
    <name type="scientific">Akanthomyces muscarius</name>
    <name type="common">Entomopathogenic fungus</name>
    <name type="synonym">Lecanicillium muscarium</name>
    <dbReference type="NCBI Taxonomy" id="2231603"/>
    <lineage>
        <taxon>Eukaryota</taxon>
        <taxon>Fungi</taxon>
        <taxon>Dikarya</taxon>
        <taxon>Ascomycota</taxon>
        <taxon>Pezizomycotina</taxon>
        <taxon>Sordariomycetes</taxon>
        <taxon>Hypocreomycetidae</taxon>
        <taxon>Hypocreales</taxon>
        <taxon>Cordycipitaceae</taxon>
        <taxon>Akanthomyces</taxon>
    </lineage>
</organism>
<dbReference type="AlphaFoldDB" id="A0A9W8QJF9"/>
<proteinExistence type="predicted"/>
<evidence type="ECO:0000256" key="1">
    <source>
        <dbReference type="SAM" id="MobiDB-lite"/>
    </source>
</evidence>
<dbReference type="EMBL" id="JAJHUN010000002">
    <property type="protein sequence ID" value="KAJ4161569.1"/>
    <property type="molecule type" value="Genomic_DNA"/>
</dbReference>
<protein>
    <submittedName>
        <fullName evidence="2">Uncharacterized protein</fullName>
    </submittedName>
</protein>
<evidence type="ECO:0000313" key="2">
    <source>
        <dbReference type="EMBL" id="KAJ4161569.1"/>
    </source>
</evidence>
<reference evidence="2" key="1">
    <citation type="journal article" date="2023" name="Access Microbiol">
        <title>De-novo genome assembly for Akanthomyces muscarius, a biocontrol agent of insect agricultural pests.</title>
        <authorList>
            <person name="Erdos Z."/>
            <person name="Studholme D.J."/>
            <person name="Raymond B."/>
            <person name="Sharma M."/>
        </authorList>
    </citation>
    <scope>NUCLEOTIDE SEQUENCE</scope>
    <source>
        <strain evidence="2">Ve6</strain>
    </source>
</reference>